<dbReference type="SUPFAM" id="SSF48403">
    <property type="entry name" value="Ankyrin repeat"/>
    <property type="match status" value="1"/>
</dbReference>
<gene>
    <name evidence="2" type="ORF">BO72DRAFT_96802</name>
</gene>
<keyword evidence="3" id="KW-1185">Reference proteome</keyword>
<accession>A0A8G1VZ16</accession>
<dbReference type="InterPro" id="IPR002110">
    <property type="entry name" value="Ankyrin_rpt"/>
</dbReference>
<dbReference type="InterPro" id="IPR036770">
    <property type="entry name" value="Ankyrin_rpt-contain_sf"/>
</dbReference>
<dbReference type="Proteomes" id="UP000249789">
    <property type="component" value="Unassembled WGS sequence"/>
</dbReference>
<feature type="region of interest" description="Disordered" evidence="1">
    <location>
        <begin position="1"/>
        <end position="22"/>
    </location>
</feature>
<proteinExistence type="predicted"/>
<dbReference type="GeneID" id="63868176"/>
<reference evidence="2 3" key="1">
    <citation type="submission" date="2018-02" db="EMBL/GenBank/DDBJ databases">
        <title>The genomes of Aspergillus section Nigri reveals drivers in fungal speciation.</title>
        <authorList>
            <consortium name="DOE Joint Genome Institute"/>
            <person name="Vesth T.C."/>
            <person name="Nybo J."/>
            <person name="Theobald S."/>
            <person name="Brandl J."/>
            <person name="Frisvad J.C."/>
            <person name="Nielsen K.F."/>
            <person name="Lyhne E.K."/>
            <person name="Kogle M.E."/>
            <person name="Kuo A."/>
            <person name="Riley R."/>
            <person name="Clum A."/>
            <person name="Nolan M."/>
            <person name="Lipzen A."/>
            <person name="Salamov A."/>
            <person name="Henrissat B."/>
            <person name="Wiebenga A."/>
            <person name="De vries R.P."/>
            <person name="Grigoriev I.V."/>
            <person name="Mortensen U.H."/>
            <person name="Andersen M.R."/>
            <person name="Baker S.E."/>
        </authorList>
    </citation>
    <scope>NUCLEOTIDE SEQUENCE [LARGE SCALE GENOMIC DNA]</scope>
    <source>
        <strain evidence="2 3">CBS 313.89</strain>
    </source>
</reference>
<name>A0A8G1VZ16_9EURO</name>
<evidence type="ECO:0000313" key="3">
    <source>
        <dbReference type="Proteomes" id="UP000249789"/>
    </source>
</evidence>
<dbReference type="RefSeq" id="XP_040801832.1">
    <property type="nucleotide sequence ID" value="XM_040950841.1"/>
</dbReference>
<protein>
    <recommendedName>
        <fullName evidence="4">Ankyrin</fullName>
    </recommendedName>
</protein>
<evidence type="ECO:0000256" key="1">
    <source>
        <dbReference type="SAM" id="MobiDB-lite"/>
    </source>
</evidence>
<dbReference type="Gene3D" id="1.25.40.20">
    <property type="entry name" value="Ankyrin repeat-containing domain"/>
    <property type="match status" value="2"/>
</dbReference>
<dbReference type="SMART" id="SM00248">
    <property type="entry name" value="ANK"/>
    <property type="match status" value="3"/>
</dbReference>
<dbReference type="EMBL" id="KZ824640">
    <property type="protein sequence ID" value="RAK77822.1"/>
    <property type="molecule type" value="Genomic_DNA"/>
</dbReference>
<evidence type="ECO:0000313" key="2">
    <source>
        <dbReference type="EMBL" id="RAK77822.1"/>
    </source>
</evidence>
<organism evidence="2 3">
    <name type="scientific">Aspergillus fijiensis CBS 313.89</name>
    <dbReference type="NCBI Taxonomy" id="1448319"/>
    <lineage>
        <taxon>Eukaryota</taxon>
        <taxon>Fungi</taxon>
        <taxon>Dikarya</taxon>
        <taxon>Ascomycota</taxon>
        <taxon>Pezizomycotina</taxon>
        <taxon>Eurotiomycetes</taxon>
        <taxon>Eurotiomycetidae</taxon>
        <taxon>Eurotiales</taxon>
        <taxon>Aspergillaceae</taxon>
        <taxon>Aspergillus</taxon>
    </lineage>
</organism>
<dbReference type="VEuPathDB" id="FungiDB:BO72DRAFT_96802"/>
<sequence length="492" mass="54189">MRSGFADGKNIRKHHDTNLPGHHARHYMETDLSRLVSTFLIPKMSDSLCGLSTHSGFAEGVSQGTSGPGQRVSLQTDLWEVVTNFLEKNDLIVFSGSRRGVFNAVSHKRCSACQDQLLTPQEVYGNHAAAAADENARLMVFNLRPVENAAWAIERGAVSENQVDDYADKLANAVTVSGLSILSLAVLRGRKDVANVLLKHRADPTYGGENADLKPLDYIRSPFHRTDSAGDPARIKAAVAMVETLITRGATFTQKGPWDIILWTRRVDPICEAVWNGVDLLSLRWESQGVSLSPLSAILHHPALPEEKVREEVLREILEAAPRLMDITDGGGRTVIHQAVQAHRWNLAQALLRFPSTTWPIANDGQSALTIAIAHGKTKLIAGLLDRPEYELDFMHDVDSMLLWHHVNSPTQESSPLMVAVAKAAECPRALYTLATHPRMCIPTNVPDRLNVRHLALELGMEVGLGPRHVALIKAIPERCDYDEGETCTRAE</sequence>
<dbReference type="AlphaFoldDB" id="A0A8G1VZ16"/>
<dbReference type="OrthoDB" id="4455354at2759"/>
<evidence type="ECO:0008006" key="4">
    <source>
        <dbReference type="Google" id="ProtNLM"/>
    </source>
</evidence>